<evidence type="ECO:0000256" key="2">
    <source>
        <dbReference type="ARBA" id="ARBA00022448"/>
    </source>
</evidence>
<dbReference type="PROSITE" id="PS50928">
    <property type="entry name" value="ABC_TM1"/>
    <property type="match status" value="1"/>
</dbReference>
<keyword evidence="2 7" id="KW-0813">Transport</keyword>
<dbReference type="GO" id="GO:0055085">
    <property type="term" value="P:transmembrane transport"/>
    <property type="evidence" value="ECO:0007669"/>
    <property type="project" value="InterPro"/>
</dbReference>
<dbReference type="Proteomes" id="UP000002020">
    <property type="component" value="Chromosome"/>
</dbReference>
<dbReference type="AlphaFoldDB" id="B3R0I3"/>
<evidence type="ECO:0000256" key="1">
    <source>
        <dbReference type="ARBA" id="ARBA00004651"/>
    </source>
</evidence>
<comment type="similarity">
    <text evidence="7">Belongs to the binding-protein-dependent transport system permease family.</text>
</comment>
<evidence type="ECO:0000256" key="3">
    <source>
        <dbReference type="ARBA" id="ARBA00022475"/>
    </source>
</evidence>
<keyword evidence="10" id="KW-1185">Reference proteome</keyword>
<dbReference type="PANTHER" id="PTHR30193">
    <property type="entry name" value="ABC TRANSPORTER PERMEASE PROTEIN"/>
    <property type="match status" value="1"/>
</dbReference>
<dbReference type="EMBL" id="CU469464">
    <property type="protein sequence ID" value="CAP18347.1"/>
    <property type="molecule type" value="Genomic_DNA"/>
</dbReference>
<evidence type="ECO:0000256" key="4">
    <source>
        <dbReference type="ARBA" id="ARBA00022692"/>
    </source>
</evidence>
<dbReference type="STRING" id="37692.ATP_00160"/>
<feature type="domain" description="ABC transmembrane type-1" evidence="8">
    <location>
        <begin position="73"/>
        <end position="299"/>
    </location>
</feature>
<feature type="transmembrane region" description="Helical" evidence="7">
    <location>
        <begin position="113"/>
        <end position="134"/>
    </location>
</feature>
<protein>
    <submittedName>
        <fullName evidence="9">ABC-type sugar transport system (Probably encoding FT maltose/maltodextrin transporter subunit, also similar to UgpA), permase component</fullName>
    </submittedName>
</protein>
<organism evidence="10">
    <name type="scientific">Phytoplasma mali (strain AT)</name>
    <dbReference type="NCBI Taxonomy" id="482235"/>
    <lineage>
        <taxon>Bacteria</taxon>
        <taxon>Bacillati</taxon>
        <taxon>Mycoplasmatota</taxon>
        <taxon>Mollicutes</taxon>
        <taxon>Acholeplasmatales</taxon>
        <taxon>Acholeplasmataceae</taxon>
        <taxon>Candidatus Phytoplasma</taxon>
        <taxon>16SrX (Apple proliferation group)</taxon>
    </lineage>
</organism>
<evidence type="ECO:0000313" key="10">
    <source>
        <dbReference type="Proteomes" id="UP000002020"/>
    </source>
</evidence>
<keyword evidence="6 7" id="KW-0472">Membrane</keyword>
<sequence length="306" mass="35911">MLFLNNKKKYQHFLYLTPAIFILTIFTFYPLIKTLIISFSVDYNKFSDSFNNFNFGFQNYQKVFNDSYFLESLKNTLLLVFISVPLSMIISLVIALFLNSVYNKILKEFFKTIFFLPFLMNKVIMGIVFSFLFYHSYGFFNKPDGLIDIFLNKIFKIEGGWLNPSSSWGRKFFVLIFYTIWTSLPFKIFIFTVGLQNIDKNYYKAAKIDGASKLKILFKITIPLLSPVFFYQFIVSILQTFKEYDSIVGLFGENNTSSIQTMTFYIYKQLQSHHLDSYAKGSASSIILFFISAIFTLISFYCFKKK</sequence>
<keyword evidence="4 7" id="KW-0812">Transmembrane</keyword>
<dbReference type="HOGENOM" id="CLU_016047_0_2_14"/>
<keyword evidence="9" id="KW-0762">Sugar transport</keyword>
<dbReference type="KEGG" id="pml:ATP_00160"/>
<name>B3R0I3_PHYMT</name>
<proteinExistence type="inferred from homology"/>
<comment type="subcellular location">
    <subcellularLocation>
        <location evidence="1 7">Cell membrane</location>
        <topology evidence="1 7">Multi-pass membrane protein</topology>
    </subcellularLocation>
</comment>
<evidence type="ECO:0000256" key="7">
    <source>
        <dbReference type="RuleBase" id="RU363032"/>
    </source>
</evidence>
<evidence type="ECO:0000259" key="8">
    <source>
        <dbReference type="PROSITE" id="PS50928"/>
    </source>
</evidence>
<keyword evidence="3" id="KW-1003">Cell membrane</keyword>
<dbReference type="InterPro" id="IPR051393">
    <property type="entry name" value="ABC_transporter_permease"/>
</dbReference>
<keyword evidence="5 7" id="KW-1133">Transmembrane helix</keyword>
<evidence type="ECO:0000256" key="6">
    <source>
        <dbReference type="ARBA" id="ARBA00023136"/>
    </source>
</evidence>
<feature type="transmembrane region" description="Helical" evidence="7">
    <location>
        <begin position="172"/>
        <end position="195"/>
    </location>
</feature>
<dbReference type="PANTHER" id="PTHR30193:SF37">
    <property type="entry name" value="INNER MEMBRANE ABC TRANSPORTER PERMEASE PROTEIN YCJO"/>
    <property type="match status" value="1"/>
</dbReference>
<feature type="transmembrane region" description="Helical" evidence="7">
    <location>
        <begin position="283"/>
        <end position="303"/>
    </location>
</feature>
<dbReference type="Pfam" id="PF00528">
    <property type="entry name" value="BPD_transp_1"/>
    <property type="match status" value="1"/>
</dbReference>
<dbReference type="Gene3D" id="1.10.3720.10">
    <property type="entry name" value="MetI-like"/>
    <property type="match status" value="1"/>
</dbReference>
<feature type="transmembrane region" description="Helical" evidence="7">
    <location>
        <begin position="216"/>
        <end position="238"/>
    </location>
</feature>
<dbReference type="SUPFAM" id="SSF161098">
    <property type="entry name" value="MetI-like"/>
    <property type="match status" value="1"/>
</dbReference>
<feature type="transmembrane region" description="Helical" evidence="7">
    <location>
        <begin position="77"/>
        <end position="101"/>
    </location>
</feature>
<dbReference type="InterPro" id="IPR000515">
    <property type="entry name" value="MetI-like"/>
</dbReference>
<evidence type="ECO:0000313" key="9">
    <source>
        <dbReference type="EMBL" id="CAP18347.1"/>
    </source>
</evidence>
<feature type="transmembrane region" description="Helical" evidence="7">
    <location>
        <begin position="12"/>
        <end position="32"/>
    </location>
</feature>
<reference evidence="9 10" key="1">
    <citation type="journal article" date="2008" name="BMC Genomics">
        <title>The linear chromosome of the plant-pathogenic mycoplasma 'Candidatus Phytoplasma mali'.</title>
        <authorList>
            <person name="Kube M."/>
            <person name="Schneider B."/>
            <person name="Kuhl H."/>
            <person name="Dandekar T."/>
            <person name="Heitmann K."/>
            <person name="Migdoll A.M."/>
            <person name="Reinhardt R."/>
            <person name="Seemueller E."/>
        </authorList>
    </citation>
    <scope>NUCLEOTIDE SEQUENCE [LARGE SCALE GENOMIC DNA]</scope>
    <source>
        <strain evidence="9 10">AT</strain>
    </source>
</reference>
<evidence type="ECO:0000256" key="5">
    <source>
        <dbReference type="ARBA" id="ARBA00022989"/>
    </source>
</evidence>
<dbReference type="InterPro" id="IPR035906">
    <property type="entry name" value="MetI-like_sf"/>
</dbReference>
<dbReference type="eggNOG" id="COG1175">
    <property type="taxonomic scope" value="Bacteria"/>
</dbReference>
<accession>B3R0I3</accession>
<gene>
    <name evidence="9" type="primary">malF</name>
    <name evidence="9" type="ordered locus">ATP_00160</name>
</gene>
<dbReference type="GO" id="GO:0005886">
    <property type="term" value="C:plasma membrane"/>
    <property type="evidence" value="ECO:0007669"/>
    <property type="project" value="UniProtKB-SubCell"/>
</dbReference>
<dbReference type="CDD" id="cd06261">
    <property type="entry name" value="TM_PBP2"/>
    <property type="match status" value="1"/>
</dbReference>